<dbReference type="AlphaFoldDB" id="A0A7H0K199"/>
<protein>
    <recommendedName>
        <fullName evidence="6">Lipoprotein</fullName>
    </recommendedName>
</protein>
<evidence type="ECO:0000313" key="5">
    <source>
        <dbReference type="Proteomes" id="UP000642876"/>
    </source>
</evidence>
<dbReference type="KEGG" id="cluj:IAU68_04725"/>
<organism evidence="3 4">
    <name type="scientific">Corynebacterium lujinxingii</name>
    <dbReference type="NCBI Taxonomy" id="2763010"/>
    <lineage>
        <taxon>Bacteria</taxon>
        <taxon>Bacillati</taxon>
        <taxon>Actinomycetota</taxon>
        <taxon>Actinomycetes</taxon>
        <taxon>Mycobacteriales</taxon>
        <taxon>Corynebacteriaceae</taxon>
        <taxon>Corynebacterium</taxon>
    </lineage>
</organism>
<gene>
    <name evidence="2" type="ORF">H7348_04230</name>
    <name evidence="3" type="ORF">IAU68_04725</name>
</gene>
<evidence type="ECO:0008006" key="6">
    <source>
        <dbReference type="Google" id="ProtNLM"/>
    </source>
</evidence>
<keyword evidence="1" id="KW-0732">Signal</keyword>
<evidence type="ECO:0000313" key="4">
    <source>
        <dbReference type="Proteomes" id="UP000516235"/>
    </source>
</evidence>
<reference evidence="4 5" key="1">
    <citation type="submission" date="2020-08" db="EMBL/GenBank/DDBJ databases">
        <title>novel species in genus Corynebacterium.</title>
        <authorList>
            <person name="Zhang G."/>
        </authorList>
    </citation>
    <scope>NUCLEOTIDE SEQUENCE [LARGE SCALE GENOMIC DNA]</scope>
    <source>
        <strain evidence="4 5">zg-917</strain>
        <strain evidence="3">Zg-917</strain>
    </source>
</reference>
<accession>A0A7H0K199</accession>
<feature type="chain" id="PRO_5028981865" description="Lipoprotein" evidence="1">
    <location>
        <begin position="20"/>
        <end position="179"/>
    </location>
</feature>
<dbReference type="RefSeq" id="WP_171193496.1">
    <property type="nucleotide sequence ID" value="NZ_CP061032.1"/>
</dbReference>
<evidence type="ECO:0000256" key="1">
    <source>
        <dbReference type="SAM" id="SignalP"/>
    </source>
</evidence>
<keyword evidence="5" id="KW-1185">Reference proteome</keyword>
<dbReference type="PROSITE" id="PS51257">
    <property type="entry name" value="PROKAR_LIPOPROTEIN"/>
    <property type="match status" value="1"/>
</dbReference>
<dbReference type="EMBL" id="JACMYE010000003">
    <property type="protein sequence ID" value="MBC3178525.1"/>
    <property type="molecule type" value="Genomic_DNA"/>
</dbReference>
<evidence type="ECO:0000313" key="2">
    <source>
        <dbReference type="EMBL" id="MBC3178525.1"/>
    </source>
</evidence>
<proteinExistence type="predicted"/>
<evidence type="ECO:0000313" key="3">
    <source>
        <dbReference type="EMBL" id="QNP91065.1"/>
    </source>
</evidence>
<dbReference type="EMBL" id="CP061032">
    <property type="protein sequence ID" value="QNP91065.1"/>
    <property type="molecule type" value="Genomic_DNA"/>
</dbReference>
<dbReference type="Proteomes" id="UP000642876">
    <property type="component" value="Unassembled WGS sequence"/>
</dbReference>
<dbReference type="Proteomes" id="UP000516235">
    <property type="component" value="Chromosome"/>
</dbReference>
<name>A0A7H0K199_9CORY</name>
<feature type="signal peptide" evidence="1">
    <location>
        <begin position="1"/>
        <end position="19"/>
    </location>
</feature>
<sequence length="179" mass="19287">MKTTRATLAATVTAALALAACSTEEEFLEEPEQVLVDDTSAPVERDPEDFTMNGEPSVYAVSFNRGTKCAYFDKGPGRDGYFACDLDLSGEIPPLDHDAGIDTPTDSVLWDDEIGFATTHDTGGGEIDPIGETLAPGEQVTISSYTFTHDKDGTVRGERDGHWFEVSPDGQYASDHFSP</sequence>